<dbReference type="AlphaFoldDB" id="A0A8X6W2H6"/>
<protein>
    <submittedName>
        <fullName evidence="1">Uncharacterized protein</fullName>
    </submittedName>
</protein>
<dbReference type="EMBL" id="BMAU01021378">
    <property type="protein sequence ID" value="GFY26919.1"/>
    <property type="molecule type" value="Genomic_DNA"/>
</dbReference>
<dbReference type="Proteomes" id="UP000887159">
    <property type="component" value="Unassembled WGS sequence"/>
</dbReference>
<evidence type="ECO:0000313" key="2">
    <source>
        <dbReference type="Proteomes" id="UP000887159"/>
    </source>
</evidence>
<evidence type="ECO:0000313" key="1">
    <source>
        <dbReference type="EMBL" id="GFY26919.1"/>
    </source>
</evidence>
<accession>A0A8X6W2H6</accession>
<proteinExistence type="predicted"/>
<name>A0A8X6W2H6_TRICX</name>
<reference evidence="1" key="1">
    <citation type="submission" date="2020-08" db="EMBL/GenBank/DDBJ databases">
        <title>Multicomponent nature underlies the extraordinary mechanical properties of spider dragline silk.</title>
        <authorList>
            <person name="Kono N."/>
            <person name="Nakamura H."/>
            <person name="Mori M."/>
            <person name="Yoshida Y."/>
            <person name="Ohtoshi R."/>
            <person name="Malay A.D."/>
            <person name="Moran D.A.P."/>
            <person name="Tomita M."/>
            <person name="Numata K."/>
            <person name="Arakawa K."/>
        </authorList>
    </citation>
    <scope>NUCLEOTIDE SEQUENCE</scope>
</reference>
<organism evidence="1 2">
    <name type="scientific">Trichonephila clavipes</name>
    <name type="common">Golden silk orbweaver</name>
    <name type="synonym">Nephila clavipes</name>
    <dbReference type="NCBI Taxonomy" id="2585209"/>
    <lineage>
        <taxon>Eukaryota</taxon>
        <taxon>Metazoa</taxon>
        <taxon>Ecdysozoa</taxon>
        <taxon>Arthropoda</taxon>
        <taxon>Chelicerata</taxon>
        <taxon>Arachnida</taxon>
        <taxon>Araneae</taxon>
        <taxon>Araneomorphae</taxon>
        <taxon>Entelegynae</taxon>
        <taxon>Araneoidea</taxon>
        <taxon>Nephilidae</taxon>
        <taxon>Trichonephila</taxon>
    </lineage>
</organism>
<keyword evidence="2" id="KW-1185">Reference proteome</keyword>
<gene>
    <name evidence="1" type="ORF">TNCV_930601</name>
</gene>
<sequence length="101" mass="11647">MLEKVIENWTSRLDNIRASSGSHMPEIIFKIFQLGRHVALNAGDARKFPGRGRNLPVTNQVNKEDDQVSQLKSWPRTAVQPRRCVAGHYRGEESRSFDWRT</sequence>
<comment type="caution">
    <text evidence="1">The sequence shown here is derived from an EMBL/GenBank/DDBJ whole genome shotgun (WGS) entry which is preliminary data.</text>
</comment>